<dbReference type="AlphaFoldDB" id="A0A7I9VA38"/>
<accession>A0A7I9VA38</accession>
<dbReference type="Proteomes" id="UP000444960">
    <property type="component" value="Unassembled WGS sequence"/>
</dbReference>
<sequence length="41" mass="4725">MTNLDPDQIVWLQIDDQIGYWITVEQFHSVARSQSDYALAG</sequence>
<keyword evidence="2" id="KW-1185">Reference proteome</keyword>
<reference evidence="2" key="1">
    <citation type="submission" date="2019-06" db="EMBL/GenBank/DDBJ databases">
        <title>Gordonia isolated from sludge of a wastewater treatment plant.</title>
        <authorList>
            <person name="Tamura T."/>
            <person name="Aoyama K."/>
            <person name="Kang Y."/>
            <person name="Saito S."/>
            <person name="Akiyama N."/>
            <person name="Yazawa K."/>
            <person name="Gonoi T."/>
            <person name="Mikami Y."/>
        </authorList>
    </citation>
    <scope>NUCLEOTIDE SEQUENCE [LARGE SCALE GENOMIC DNA]</scope>
    <source>
        <strain evidence="2">NBRC 107696</strain>
    </source>
</reference>
<protein>
    <submittedName>
        <fullName evidence="1">Uncharacterized protein</fullName>
    </submittedName>
</protein>
<proteinExistence type="predicted"/>
<gene>
    <name evidence="1" type="ORF">nbrc107696_23890</name>
</gene>
<evidence type="ECO:0000313" key="1">
    <source>
        <dbReference type="EMBL" id="GEE01943.1"/>
    </source>
</evidence>
<dbReference type="EMBL" id="BJOV01000005">
    <property type="protein sequence ID" value="GEE01943.1"/>
    <property type="molecule type" value="Genomic_DNA"/>
</dbReference>
<dbReference type="RefSeq" id="WP_267130327.1">
    <property type="nucleotide sequence ID" value="NZ_BJOV01000005.1"/>
</dbReference>
<name>A0A7I9VA38_9ACTN</name>
<evidence type="ECO:0000313" key="2">
    <source>
        <dbReference type="Proteomes" id="UP000444960"/>
    </source>
</evidence>
<organism evidence="1 2">
    <name type="scientific">Gordonia spumicola</name>
    <dbReference type="NCBI Taxonomy" id="589161"/>
    <lineage>
        <taxon>Bacteria</taxon>
        <taxon>Bacillati</taxon>
        <taxon>Actinomycetota</taxon>
        <taxon>Actinomycetes</taxon>
        <taxon>Mycobacteriales</taxon>
        <taxon>Gordoniaceae</taxon>
        <taxon>Gordonia</taxon>
    </lineage>
</organism>
<comment type="caution">
    <text evidence="1">The sequence shown here is derived from an EMBL/GenBank/DDBJ whole genome shotgun (WGS) entry which is preliminary data.</text>
</comment>